<proteinExistence type="predicted"/>
<evidence type="ECO:0000313" key="2">
    <source>
        <dbReference type="EMBL" id="MFH6986039.1"/>
    </source>
</evidence>
<gene>
    <name evidence="2" type="ORF">ACHKAR_21470</name>
</gene>
<feature type="coiled-coil region" evidence="1">
    <location>
        <begin position="256"/>
        <end position="283"/>
    </location>
</feature>
<protein>
    <submittedName>
        <fullName evidence="2">Uncharacterized protein</fullName>
    </submittedName>
</protein>
<comment type="caution">
    <text evidence="2">The sequence shown here is derived from an EMBL/GenBank/DDBJ whole genome shotgun (WGS) entry which is preliminary data.</text>
</comment>
<dbReference type="EMBL" id="JBIPKE010000020">
    <property type="protein sequence ID" value="MFH6986039.1"/>
    <property type="molecule type" value="Genomic_DNA"/>
</dbReference>
<sequence length="287" mass="31324">MKRLSLLIKTAFLPVFMLILGWGELKAQSANVALNHGDGWYRLILGGHPRAGGEISIYGGLGNNKLTLIKLHATFMGYSQYGSIEIVENLFYNGNHVAAIRSGTTGGGLSALDFHFVGITGTPTVVVEVDGINMTIADPPEYEPVAPTGVTNISGRVLGISSVQWPVYFGNKVGIGTSIPSEELEVNGTIRSKEVKVEAAPWPDYVFSADYSLKSLEETEVFIRENNRLPDMPSAKEVAENGIALGEMNAKLLEKIEELTLHLIEKDHEIKELKSQMSEVLKELKVK</sequence>
<keyword evidence="1" id="KW-0175">Coiled coil</keyword>
<accession>A0ABW7NES6</accession>
<evidence type="ECO:0000256" key="1">
    <source>
        <dbReference type="SAM" id="Coils"/>
    </source>
</evidence>
<name>A0ABW7NES6_9BACT</name>
<keyword evidence="3" id="KW-1185">Reference proteome</keyword>
<reference evidence="2 3" key="1">
    <citation type="journal article" date="2013" name="Int. J. Syst. Evol. Microbiol.">
        <title>Marinoscillum luteum sp. nov., isolated from marine sediment.</title>
        <authorList>
            <person name="Cha I.T."/>
            <person name="Park S.J."/>
            <person name="Kim S.J."/>
            <person name="Kim J.G."/>
            <person name="Jung M.Y."/>
            <person name="Shin K.S."/>
            <person name="Kwon K.K."/>
            <person name="Yang S.H."/>
            <person name="Seo Y.S."/>
            <person name="Rhee S.K."/>
        </authorList>
    </citation>
    <scope>NUCLEOTIDE SEQUENCE [LARGE SCALE GENOMIC DNA]</scope>
    <source>
        <strain evidence="2 3">KCTC 23939</strain>
    </source>
</reference>
<evidence type="ECO:0000313" key="3">
    <source>
        <dbReference type="Proteomes" id="UP001610063"/>
    </source>
</evidence>
<dbReference type="Proteomes" id="UP001610063">
    <property type="component" value="Unassembled WGS sequence"/>
</dbReference>
<organism evidence="2 3">
    <name type="scientific">Marinoscillum luteum</name>
    <dbReference type="NCBI Taxonomy" id="861051"/>
    <lineage>
        <taxon>Bacteria</taxon>
        <taxon>Pseudomonadati</taxon>
        <taxon>Bacteroidota</taxon>
        <taxon>Cytophagia</taxon>
        <taxon>Cytophagales</taxon>
        <taxon>Reichenbachiellaceae</taxon>
        <taxon>Marinoscillum</taxon>
    </lineage>
</organism>
<dbReference type="RefSeq" id="WP_395419528.1">
    <property type="nucleotide sequence ID" value="NZ_JBIPKE010000020.1"/>
</dbReference>